<dbReference type="PANTHER" id="PTHR30012">
    <property type="entry name" value="GENERAL SECRETION PATHWAY PROTEIN"/>
    <property type="match status" value="1"/>
</dbReference>
<dbReference type="Gene3D" id="1.20.81.30">
    <property type="entry name" value="Type II secretion system (T2SS), domain F"/>
    <property type="match status" value="1"/>
</dbReference>
<dbReference type="Proteomes" id="UP000003511">
    <property type="component" value="Unassembled WGS sequence"/>
</dbReference>
<protein>
    <submittedName>
        <fullName evidence="12">WGS project CAFE00000000 data, contig bkir_c8</fullName>
    </submittedName>
</protein>
<keyword evidence="7 10" id="KW-1133">Transmembrane helix</keyword>
<dbReference type="STRING" id="1055526.BKIR_c8_3428"/>
<organism evidence="12 13">
    <name type="scientific">Candidatus Paraburkholderia kirkii UZHbot1</name>
    <dbReference type="NCBI Taxonomy" id="1055526"/>
    <lineage>
        <taxon>Bacteria</taxon>
        <taxon>Pseudomonadati</taxon>
        <taxon>Pseudomonadota</taxon>
        <taxon>Betaproteobacteria</taxon>
        <taxon>Burkholderiales</taxon>
        <taxon>Burkholderiaceae</taxon>
        <taxon>Paraburkholderia</taxon>
    </lineage>
</organism>
<dbReference type="InterPro" id="IPR001992">
    <property type="entry name" value="T2SS_GspF/T4SS_PilC_CS"/>
</dbReference>
<feature type="domain" description="Type II secretion system protein GspF" evidence="11">
    <location>
        <begin position="72"/>
        <end position="194"/>
    </location>
</feature>
<dbReference type="Pfam" id="PF00482">
    <property type="entry name" value="T2SSF"/>
    <property type="match status" value="1"/>
</dbReference>
<dbReference type="InterPro" id="IPR042094">
    <property type="entry name" value="T2SS_GspF_sf"/>
</dbReference>
<proteinExistence type="inferred from homology"/>
<comment type="caution">
    <text evidence="12">The sequence shown here is derived from an EMBL/GenBank/DDBJ whole genome shotgun (WGS) entry which is preliminary data.</text>
</comment>
<reference evidence="12 13" key="2">
    <citation type="submission" date="2011-10" db="EMBL/GenBank/DDBJ databases">
        <title>Draft genome sequence of Candidatus Burkholderia kirkii.</title>
        <authorList>
            <person name="Carlier A.L."/>
            <person name="Eberl L."/>
        </authorList>
    </citation>
    <scope>NUCLEOTIDE SEQUENCE [LARGE SCALE GENOMIC DNA]</scope>
    <source>
        <strain evidence="12 13">UZHbot1</strain>
    </source>
</reference>
<evidence type="ECO:0000256" key="4">
    <source>
        <dbReference type="ARBA" id="ARBA00022475"/>
    </source>
</evidence>
<dbReference type="FunFam" id="1.20.81.30:FF:000001">
    <property type="entry name" value="Type II secretion system protein F"/>
    <property type="match status" value="1"/>
</dbReference>
<evidence type="ECO:0000256" key="5">
    <source>
        <dbReference type="ARBA" id="ARBA00022519"/>
    </source>
</evidence>
<dbReference type="PRINTS" id="PR00812">
    <property type="entry name" value="BCTERIALGSPF"/>
</dbReference>
<dbReference type="GO" id="GO:0015628">
    <property type="term" value="P:protein secretion by the type II secretion system"/>
    <property type="evidence" value="ECO:0007669"/>
    <property type="project" value="TreeGrafter"/>
</dbReference>
<name>U3UB35_9BURK</name>
<evidence type="ECO:0000256" key="6">
    <source>
        <dbReference type="ARBA" id="ARBA00022692"/>
    </source>
</evidence>
<dbReference type="BioCyc" id="CBUR1055526:G10QW-105-MONOMER"/>
<evidence type="ECO:0000256" key="9">
    <source>
        <dbReference type="RuleBase" id="RU003923"/>
    </source>
</evidence>
<keyword evidence="8 10" id="KW-0472">Membrane</keyword>
<evidence type="ECO:0000313" key="13">
    <source>
        <dbReference type="Proteomes" id="UP000003511"/>
    </source>
</evidence>
<dbReference type="PANTHER" id="PTHR30012:SF7">
    <property type="entry name" value="PROTEIN TRANSPORT PROTEIN HOFC HOMOLOG"/>
    <property type="match status" value="1"/>
</dbReference>
<keyword evidence="5" id="KW-0997">Cell inner membrane</keyword>
<dbReference type="InterPro" id="IPR003004">
    <property type="entry name" value="GspF/PilC"/>
</dbReference>
<evidence type="ECO:0000256" key="8">
    <source>
        <dbReference type="ARBA" id="ARBA00023136"/>
    </source>
</evidence>
<reference evidence="12 13" key="1">
    <citation type="submission" date="2011-09" db="EMBL/GenBank/DDBJ databases">
        <authorList>
            <person name="Carlier A."/>
        </authorList>
    </citation>
    <scope>NUCLEOTIDE SEQUENCE [LARGE SCALE GENOMIC DNA]</scope>
    <source>
        <strain evidence="12 13">UZHbot1</strain>
    </source>
</reference>
<evidence type="ECO:0000256" key="10">
    <source>
        <dbReference type="SAM" id="Phobius"/>
    </source>
</evidence>
<feature type="transmembrane region" description="Helical" evidence="10">
    <location>
        <begin position="171"/>
        <end position="196"/>
    </location>
</feature>
<dbReference type="InterPro" id="IPR018076">
    <property type="entry name" value="T2SS_GspF_dom"/>
</dbReference>
<keyword evidence="6 9" id="KW-0812">Transmembrane</keyword>
<keyword evidence="4" id="KW-1003">Cell membrane</keyword>
<keyword evidence="3 9" id="KW-0813">Transport</keyword>
<dbReference type="PROSITE" id="PS00874">
    <property type="entry name" value="T2SP_F"/>
    <property type="match status" value="1"/>
</dbReference>
<accession>U3UB35</accession>
<comment type="subcellular location">
    <subcellularLocation>
        <location evidence="1 9">Cell inner membrane</location>
        <topology evidence="1 9">Multi-pass membrane protein</topology>
    </subcellularLocation>
</comment>
<comment type="similarity">
    <text evidence="2 9">Belongs to the GSP F family.</text>
</comment>
<evidence type="ECO:0000256" key="7">
    <source>
        <dbReference type="ARBA" id="ARBA00022989"/>
    </source>
</evidence>
<evidence type="ECO:0000256" key="1">
    <source>
        <dbReference type="ARBA" id="ARBA00004429"/>
    </source>
</evidence>
<dbReference type="EMBL" id="CAFE01000263">
    <property type="protein sequence ID" value="CCD40780.1"/>
    <property type="molecule type" value="Genomic_DNA"/>
</dbReference>
<evidence type="ECO:0000313" key="12">
    <source>
        <dbReference type="EMBL" id="CCD40780.1"/>
    </source>
</evidence>
<keyword evidence="13" id="KW-1185">Reference proteome</keyword>
<dbReference type="GO" id="GO:0005886">
    <property type="term" value="C:plasma membrane"/>
    <property type="evidence" value="ECO:0007669"/>
    <property type="project" value="UniProtKB-SubCell"/>
</dbReference>
<evidence type="ECO:0000259" key="11">
    <source>
        <dbReference type="Pfam" id="PF00482"/>
    </source>
</evidence>
<evidence type="ECO:0000256" key="2">
    <source>
        <dbReference type="ARBA" id="ARBA00005745"/>
    </source>
</evidence>
<evidence type="ECO:0000256" key="3">
    <source>
        <dbReference type="ARBA" id="ARBA00022448"/>
    </source>
</evidence>
<dbReference type="AlphaFoldDB" id="U3UB35"/>
<dbReference type="HOGENOM" id="CLU_035032_3_1_4"/>
<gene>
    <name evidence="12" type="ORF">BKIR_c8_3428</name>
</gene>
<sequence>MMHTVTHESPELRFVWRGMDPPGKNKRGRIIAADSMSARASLRREGVIVTGLEMLGAAPPPKASAADITLLTRQLASLLRAGLPLAGALELIAGSTARGGLTRIVRALARDITRGVPFSAGLAQHPHAFGALYRQLVSVGEVSGALPAVLARLADDRERAASQRAKLRAALAYPVMVLLLSLAITAGLLIGVVPIFKTIFDGFGAALPAPTRFVLALSDGVVRFRAPFAAACACATIVA</sequence>